<gene>
    <name evidence="2" type="ORF">MEC_00816</name>
</gene>
<accession>J1IVX3</accession>
<dbReference type="eggNOG" id="COG2982">
    <property type="taxonomic scope" value="Bacteria"/>
</dbReference>
<evidence type="ECO:0000259" key="1">
    <source>
        <dbReference type="Pfam" id="PF05170"/>
    </source>
</evidence>
<evidence type="ECO:0000313" key="3">
    <source>
        <dbReference type="Proteomes" id="UP000008761"/>
    </source>
</evidence>
<name>J1IVX3_9HYPH</name>
<dbReference type="Proteomes" id="UP000008761">
    <property type="component" value="Unassembled WGS sequence"/>
</dbReference>
<dbReference type="Pfam" id="PF05170">
    <property type="entry name" value="AsmA"/>
    <property type="match status" value="1"/>
</dbReference>
<proteinExistence type="predicted"/>
<dbReference type="HOGENOM" id="CLU_101276_0_0_5"/>
<dbReference type="InterPro" id="IPR007844">
    <property type="entry name" value="AsmA"/>
</dbReference>
<reference evidence="2 3" key="1">
    <citation type="submission" date="2012-03" db="EMBL/GenBank/DDBJ databases">
        <title>The Genome Sequence of Bartonella alsatica IBS 382.</title>
        <authorList>
            <consortium name="The Broad Institute Genome Sequencing Platform"/>
            <consortium name="The Broad Institute Genome Sequencing Center for Infectious Disease"/>
            <person name="Feldgarden M."/>
            <person name="Kirby J."/>
            <person name="Kosoy M."/>
            <person name="Birtles R."/>
            <person name="Probert W.S."/>
            <person name="Chiaraviglio L."/>
            <person name="Young S.K."/>
            <person name="Zeng Q."/>
            <person name="Gargeya S."/>
            <person name="Fitzgerald M."/>
            <person name="Haas B."/>
            <person name="Abouelleil A."/>
            <person name="Alvarado L."/>
            <person name="Arachchi H.M."/>
            <person name="Berlin A."/>
            <person name="Chapman S.B."/>
            <person name="Gearin G."/>
            <person name="Goldberg J."/>
            <person name="Griggs A."/>
            <person name="Gujja S."/>
            <person name="Hansen M."/>
            <person name="Heiman D."/>
            <person name="Howarth C."/>
            <person name="Larimer J."/>
            <person name="Lui A."/>
            <person name="MacDonald P.J.P."/>
            <person name="McCowen C."/>
            <person name="Montmayeur A."/>
            <person name="Murphy C."/>
            <person name="Neiman D."/>
            <person name="Pearson M."/>
            <person name="Priest M."/>
            <person name="Roberts A."/>
            <person name="Saif S."/>
            <person name="Shea T."/>
            <person name="Sisk P."/>
            <person name="Stolte C."/>
            <person name="Sykes S."/>
            <person name="Wortman J."/>
            <person name="Nusbaum C."/>
            <person name="Birren B."/>
        </authorList>
    </citation>
    <scope>NUCLEOTIDE SEQUENCE [LARGE SCALE GENOMIC DNA]</scope>
    <source>
        <strain evidence="2 3">IBS 382</strain>
    </source>
</reference>
<dbReference type="STRING" id="1094551.MEC_00816"/>
<comment type="caution">
    <text evidence="2">The sequence shown here is derived from an EMBL/GenBank/DDBJ whole genome shotgun (WGS) entry which is preliminary data.</text>
</comment>
<feature type="domain" description="AsmA" evidence="1">
    <location>
        <begin position="7"/>
        <end position="175"/>
    </location>
</feature>
<protein>
    <recommendedName>
        <fullName evidence="1">AsmA domain-containing protein</fullName>
    </recommendedName>
</protein>
<organism evidence="2 3">
    <name type="scientific">Bartonella alsatica IBS 382</name>
    <dbReference type="NCBI Taxonomy" id="1094551"/>
    <lineage>
        <taxon>Bacteria</taxon>
        <taxon>Pseudomonadati</taxon>
        <taxon>Pseudomonadota</taxon>
        <taxon>Alphaproteobacteria</taxon>
        <taxon>Hyphomicrobiales</taxon>
        <taxon>Bartonellaceae</taxon>
        <taxon>Bartonella</taxon>
    </lineage>
</organism>
<dbReference type="AlphaFoldDB" id="J1IVX3"/>
<sequence>MKTFDRIGVDMRLSAPQAKIGNIMFTNLAAAIQIRNGHGIFDLGHANILGGSLQSNIEIIPAGQKVRLEGRASGTSIDMQTASEALGIIPFAQSKTNFTMTIQTLVSSWSEIFAKMQGELVLNMSSGRLLGYDLNDLQTRLSKNEQFLLMSHDTPSTAFDLWNIKTSFLDGTIKVTESLMCTADWSLSIWGIIASTIIKDRQNEFTLQAQLRKSHSSKTLCKDVQCLANSLMRPFKFFS</sequence>
<evidence type="ECO:0000313" key="2">
    <source>
        <dbReference type="EMBL" id="EJF75340.1"/>
    </source>
</evidence>
<dbReference type="EMBL" id="AIME01000004">
    <property type="protein sequence ID" value="EJF75340.1"/>
    <property type="molecule type" value="Genomic_DNA"/>
</dbReference>
<dbReference type="PATRIC" id="fig|1094551.3.peg.903"/>